<feature type="region of interest" description="Disordered" evidence="1">
    <location>
        <begin position="536"/>
        <end position="575"/>
    </location>
</feature>
<dbReference type="EMBL" id="LVKB01000220">
    <property type="protein sequence ID" value="ORD95667.1"/>
    <property type="molecule type" value="Genomic_DNA"/>
</dbReference>
<evidence type="ECO:0000256" key="1">
    <source>
        <dbReference type="SAM" id="MobiDB-lite"/>
    </source>
</evidence>
<dbReference type="VEuPathDB" id="MicrosporidiaDB:A0H76_516"/>
<protein>
    <submittedName>
        <fullName evidence="2">Uncharacterized protein</fullName>
    </submittedName>
</protein>
<sequence length="575" mass="67538">MMKGYVNNIPLCHDKFVKYDSIVRKSPILTRIYEILFENSSEAIIFKMIEKYQNKEKINDDKNVIKESNTEIKQVELNDNEKIGKNQNIIEESIIEDNKNQNVIEESKIESNSEIKQVELNDNEKISKNQNIIEELKIENSKNQNIIEESIIENNKNENVIKESRIESIIKESKIESNSEIKQVELNNKEKVSKNQNIIEELRIENNKNKSIIKESKIESNSEIKQEELNDKEVINKFIDKNLDIDGKIAYNKNLEEKKTNFDLDTEILKGKNKTKQNEYNKKEEKTNNNLNLNSTFNKARNVFLQNYPKIKEKNVYKDLNIKNLSEKKVVFDSNINNDYVLIKHQSIKNDSISDKKETVNETKLEKIENKVTLESKPTEKIISTKFDYDQHNNHKEVIDEEIKTEKDINEQCLEIYKDKKVEPELNQEDTKGKIKSILKQSNSEYFDINNNVYLVGFKQTYDDERDDLDRIENSEISNISDRTEEEKFENIDYIEENKIVCNKKEKAKKEVSFSPNVEVRIFKAGNKLKPWAYRFDDEDEDDEEEEIVEDEIIGDAVSGYTNSNNPNNRGSSFN</sequence>
<dbReference type="VEuPathDB" id="MicrosporidiaDB:HERIO_2315"/>
<name>A0A1X0Q7G7_9MICR</name>
<organism evidence="2 3">
    <name type="scientific">Hepatospora eriocheir</name>
    <dbReference type="NCBI Taxonomy" id="1081669"/>
    <lineage>
        <taxon>Eukaryota</taxon>
        <taxon>Fungi</taxon>
        <taxon>Fungi incertae sedis</taxon>
        <taxon>Microsporidia</taxon>
        <taxon>Hepatosporidae</taxon>
        <taxon>Hepatospora</taxon>
    </lineage>
</organism>
<accession>A0A1X0Q7G7</accession>
<keyword evidence="3" id="KW-1185">Reference proteome</keyword>
<dbReference type="Proteomes" id="UP000192356">
    <property type="component" value="Unassembled WGS sequence"/>
</dbReference>
<evidence type="ECO:0000313" key="3">
    <source>
        <dbReference type="Proteomes" id="UP000192356"/>
    </source>
</evidence>
<comment type="caution">
    <text evidence="2">The sequence shown here is derived from an EMBL/GenBank/DDBJ whole genome shotgun (WGS) entry which is preliminary data.</text>
</comment>
<proteinExistence type="predicted"/>
<reference evidence="2 3" key="1">
    <citation type="journal article" date="2017" name="Environ. Microbiol.">
        <title>Decay of the glycolytic pathway and adaptation to intranuclear parasitism within Enterocytozoonidae microsporidia.</title>
        <authorList>
            <person name="Wiredu Boakye D."/>
            <person name="Jaroenlak P."/>
            <person name="Prachumwat A."/>
            <person name="Williams T.A."/>
            <person name="Bateman K.S."/>
            <person name="Itsathitphaisarn O."/>
            <person name="Sritunyalucksana K."/>
            <person name="Paszkiewicz K.H."/>
            <person name="Moore K.A."/>
            <person name="Stentiford G.D."/>
            <person name="Williams B.A."/>
        </authorList>
    </citation>
    <scope>NUCLEOTIDE SEQUENCE [LARGE SCALE GENOMIC DNA]</scope>
    <source>
        <strain evidence="2 3">GB1</strain>
    </source>
</reference>
<dbReference type="AlphaFoldDB" id="A0A1X0Q7G7"/>
<feature type="compositionally biased region" description="Polar residues" evidence="1">
    <location>
        <begin position="560"/>
        <end position="575"/>
    </location>
</feature>
<gene>
    <name evidence="2" type="ORF">HERIO_2315</name>
</gene>
<evidence type="ECO:0000313" key="2">
    <source>
        <dbReference type="EMBL" id="ORD95667.1"/>
    </source>
</evidence>
<feature type="compositionally biased region" description="Acidic residues" evidence="1">
    <location>
        <begin position="537"/>
        <end position="554"/>
    </location>
</feature>